<proteinExistence type="predicted"/>
<dbReference type="Gene3D" id="2.180.10.10">
    <property type="entry name" value="RHS repeat-associated core"/>
    <property type="match status" value="1"/>
</dbReference>
<keyword evidence="2" id="KW-1185">Reference proteome</keyword>
<evidence type="ECO:0000313" key="1">
    <source>
        <dbReference type="EMBL" id="MFD0766159.1"/>
    </source>
</evidence>
<sequence length="246" mass="26513">MARWTSVDPLAETMRRWSTYNYGLNNPIRFIDPDGLAPVEGPEDPPSLFERFLRLFGLGPNNNSPKNADQASQQADARSVSFMRGEKANKGWETTKEVPVFGGVARITEGMLKKETSPILAGLASLTFDLSGESLLKGAGSAAKNSFSKLIKDAGGESAFKLGKQAVGHIEGSFADATIAFQKLIGANTVETVTTVEGGTLLKSTLKNGNVVILRDYSNTEAANGVINIYDKSKKLRPIEVKFVNK</sequence>
<accession>A0ABW2ZJ24</accession>
<name>A0ABW2ZJ24_9SPHI</name>
<dbReference type="EMBL" id="JBHTIA010000011">
    <property type="protein sequence ID" value="MFD0766159.1"/>
    <property type="molecule type" value="Genomic_DNA"/>
</dbReference>
<reference evidence="2" key="1">
    <citation type="journal article" date="2019" name="Int. J. Syst. Evol. Microbiol.">
        <title>The Global Catalogue of Microorganisms (GCM) 10K type strain sequencing project: providing services to taxonomists for standard genome sequencing and annotation.</title>
        <authorList>
            <consortium name="The Broad Institute Genomics Platform"/>
            <consortium name="The Broad Institute Genome Sequencing Center for Infectious Disease"/>
            <person name="Wu L."/>
            <person name="Ma J."/>
        </authorList>
    </citation>
    <scope>NUCLEOTIDE SEQUENCE [LARGE SCALE GENOMIC DNA]</scope>
    <source>
        <strain evidence="2">CCUG 60742</strain>
    </source>
</reference>
<gene>
    <name evidence="1" type="ORF">ACFQZI_14945</name>
</gene>
<comment type="caution">
    <text evidence="1">The sequence shown here is derived from an EMBL/GenBank/DDBJ whole genome shotgun (WGS) entry which is preliminary data.</text>
</comment>
<organism evidence="1 2">
    <name type="scientific">Mucilaginibacter lutimaris</name>
    <dbReference type="NCBI Taxonomy" id="931629"/>
    <lineage>
        <taxon>Bacteria</taxon>
        <taxon>Pseudomonadati</taxon>
        <taxon>Bacteroidota</taxon>
        <taxon>Sphingobacteriia</taxon>
        <taxon>Sphingobacteriales</taxon>
        <taxon>Sphingobacteriaceae</taxon>
        <taxon>Mucilaginibacter</taxon>
    </lineage>
</organism>
<evidence type="ECO:0000313" key="2">
    <source>
        <dbReference type="Proteomes" id="UP001597073"/>
    </source>
</evidence>
<dbReference type="Proteomes" id="UP001597073">
    <property type="component" value="Unassembled WGS sequence"/>
</dbReference>
<dbReference type="RefSeq" id="WP_377143827.1">
    <property type="nucleotide sequence ID" value="NZ_JBHTIA010000011.1"/>
</dbReference>
<protein>
    <submittedName>
        <fullName evidence="1">RHS repeat domain-containing protein</fullName>
    </submittedName>
</protein>